<accession>A0A2S2BTA8</accession>
<dbReference type="EMBL" id="CP021354">
    <property type="protein sequence ID" value="AWK71865.1"/>
    <property type="molecule type" value="Genomic_DNA"/>
</dbReference>
<reference evidence="1 2" key="1">
    <citation type="submission" date="2017-05" db="EMBL/GenBank/DDBJ databases">
        <title>Isolation of Rhodococcus sp. S2-17 biodegrading of BP-3.</title>
        <authorList>
            <person name="Lee Y."/>
            <person name="Kim K.H."/>
            <person name="Chun B.H."/>
            <person name="Jung H.S."/>
            <person name="Jeon C.O."/>
        </authorList>
    </citation>
    <scope>NUCLEOTIDE SEQUENCE [LARGE SCALE GENOMIC DNA]</scope>
    <source>
        <strain evidence="1 2">S2-17</strain>
    </source>
</reference>
<dbReference type="Pfam" id="PF13450">
    <property type="entry name" value="NAD_binding_8"/>
    <property type="match status" value="1"/>
</dbReference>
<dbReference type="PANTHER" id="PTHR10668:SF105">
    <property type="entry name" value="DEHYDROGENASE-RELATED"/>
    <property type="match status" value="1"/>
</dbReference>
<gene>
    <name evidence="1" type="ORF">CBI38_09975</name>
</gene>
<evidence type="ECO:0000313" key="1">
    <source>
        <dbReference type="EMBL" id="AWK71865.1"/>
    </source>
</evidence>
<sequence length="471" mass="49786">MTTAVVVGSGPNGLAAAIHLARQGVSVRVLEAKDTIGGGTRSSELTLPGLIHDDCSAFHPTGVASPFLQSLGLGDYGLRWLWPEIDLVHPLDSGSAGVLWRDIDRTAADMGEDGKAWQRMFGRLSTSFDELTGDVFRPIAHWPAHPLQLAEFGVNALAPAALTARRWKRPQTRALFGGVAAHAFSSLHAPMSSSVGLMLTAAGHAYGWPVAEGGSRSITDAMASLLGELGGTIETGVYVDSLDSLGSPDLVMLNVAPRAVLRIAGDRLPGRVARAYRRYKYGPAAFKIDFAVDGHVPWTNEHCRAAGTLHLGGTFEEVAEAEGQIVRGVMPARPTVLVGQQYLADPSRSSGGVNPIWAYAHVPHGYSGDATHAIIDQFERFAPGFRDRIVGQHVRSVAQMEQHNANYIGGDIGVGANTALQIAMRPRIGLDPYSTGIPGVYLCSSATAPGAGVHGMCGFNAAQSALKHLES</sequence>
<dbReference type="SUPFAM" id="SSF51905">
    <property type="entry name" value="FAD/NAD(P)-binding domain"/>
    <property type="match status" value="1"/>
</dbReference>
<dbReference type="OrthoDB" id="833207at2"/>
<organism evidence="1 2">
    <name type="scientific">Rhodococcus oxybenzonivorans</name>
    <dbReference type="NCBI Taxonomy" id="1990687"/>
    <lineage>
        <taxon>Bacteria</taxon>
        <taxon>Bacillati</taxon>
        <taxon>Actinomycetota</taxon>
        <taxon>Actinomycetes</taxon>
        <taxon>Mycobacteriales</taxon>
        <taxon>Nocardiaceae</taxon>
        <taxon>Rhodococcus</taxon>
    </lineage>
</organism>
<protein>
    <submittedName>
        <fullName evidence="1">FAD-dependent oxidoreductase</fullName>
    </submittedName>
</protein>
<evidence type="ECO:0000313" key="2">
    <source>
        <dbReference type="Proteomes" id="UP000245711"/>
    </source>
</evidence>
<dbReference type="Gene3D" id="3.50.50.60">
    <property type="entry name" value="FAD/NAD(P)-binding domain"/>
    <property type="match status" value="1"/>
</dbReference>
<dbReference type="RefSeq" id="WP_109328511.1">
    <property type="nucleotide sequence ID" value="NZ_CP021354.1"/>
</dbReference>
<keyword evidence="2" id="KW-1185">Reference proteome</keyword>
<name>A0A2S2BTA8_9NOCA</name>
<dbReference type="InterPro" id="IPR036188">
    <property type="entry name" value="FAD/NAD-bd_sf"/>
</dbReference>
<dbReference type="Proteomes" id="UP000245711">
    <property type="component" value="Chromosome"/>
</dbReference>
<dbReference type="AlphaFoldDB" id="A0A2S2BTA8"/>
<dbReference type="KEGG" id="roz:CBI38_09975"/>
<dbReference type="PANTHER" id="PTHR10668">
    <property type="entry name" value="PHYTOENE DEHYDROGENASE"/>
    <property type="match status" value="1"/>
</dbReference>
<proteinExistence type="predicted"/>